<keyword evidence="3" id="KW-1185">Reference proteome</keyword>
<keyword evidence="1" id="KW-0812">Transmembrane</keyword>
<name>A0A164HCS1_9CRUS</name>
<feature type="transmembrane region" description="Helical" evidence="1">
    <location>
        <begin position="6"/>
        <end position="30"/>
    </location>
</feature>
<keyword evidence="1" id="KW-0472">Membrane</keyword>
<accession>A0A164HCS1</accession>
<protein>
    <submittedName>
        <fullName evidence="2">Uncharacterized protein</fullName>
    </submittedName>
</protein>
<dbReference type="EMBL" id="LRGB01012063">
    <property type="protein sequence ID" value="KZR99985.1"/>
    <property type="molecule type" value="Genomic_DNA"/>
</dbReference>
<reference evidence="2 3" key="1">
    <citation type="submission" date="2016-03" db="EMBL/GenBank/DDBJ databases">
        <title>EvidentialGene: Evidence-directed Construction of Genes on Genomes.</title>
        <authorList>
            <person name="Gilbert D.G."/>
            <person name="Choi J.-H."/>
            <person name="Mockaitis K."/>
            <person name="Colbourne J."/>
            <person name="Pfrender M."/>
        </authorList>
    </citation>
    <scope>NUCLEOTIDE SEQUENCE [LARGE SCALE GENOMIC DNA]</scope>
    <source>
        <strain evidence="2 3">Xinb3</strain>
        <tissue evidence="2">Complete organism</tissue>
    </source>
</reference>
<evidence type="ECO:0000256" key="1">
    <source>
        <dbReference type="SAM" id="Phobius"/>
    </source>
</evidence>
<proteinExistence type="predicted"/>
<dbReference type="Proteomes" id="UP000076858">
    <property type="component" value="Unassembled WGS sequence"/>
</dbReference>
<comment type="caution">
    <text evidence="2">The sequence shown here is derived from an EMBL/GenBank/DDBJ whole genome shotgun (WGS) entry which is preliminary data.</text>
</comment>
<keyword evidence="1" id="KW-1133">Transmembrane helix</keyword>
<evidence type="ECO:0000313" key="2">
    <source>
        <dbReference type="EMBL" id="KZR99985.1"/>
    </source>
</evidence>
<evidence type="ECO:0000313" key="3">
    <source>
        <dbReference type="Proteomes" id="UP000076858"/>
    </source>
</evidence>
<organism evidence="2 3">
    <name type="scientific">Daphnia magna</name>
    <dbReference type="NCBI Taxonomy" id="35525"/>
    <lineage>
        <taxon>Eukaryota</taxon>
        <taxon>Metazoa</taxon>
        <taxon>Ecdysozoa</taxon>
        <taxon>Arthropoda</taxon>
        <taxon>Crustacea</taxon>
        <taxon>Branchiopoda</taxon>
        <taxon>Diplostraca</taxon>
        <taxon>Cladocera</taxon>
        <taxon>Anomopoda</taxon>
        <taxon>Daphniidae</taxon>
        <taxon>Daphnia</taxon>
    </lineage>
</organism>
<sequence length="96" mass="11290">MLDVHHRVQFLGIVTLLFLMVICVIVTPAYSQQEYVDKWEPFDIKNNPHVDRYESSYNKFGVPSDSLVGTIHHFIAPRPAREIKRNKLHKKFHNFA</sequence>
<gene>
    <name evidence="2" type="ORF">APZ42_003922</name>
</gene>
<dbReference type="AlphaFoldDB" id="A0A164HCS1"/>